<organism evidence="2 3">
    <name type="scientific">Candidatus Kaiserbacteria bacterium RIFCSPLOWO2_01_FULL_54_20</name>
    <dbReference type="NCBI Taxonomy" id="1798513"/>
    <lineage>
        <taxon>Bacteria</taxon>
        <taxon>Candidatus Kaiseribacteriota</taxon>
    </lineage>
</organism>
<name>A0A1F6EIM6_9BACT</name>
<accession>A0A1F6EIM6</accession>
<feature type="transmembrane region" description="Helical" evidence="1">
    <location>
        <begin position="45"/>
        <end position="70"/>
    </location>
</feature>
<evidence type="ECO:0000256" key="1">
    <source>
        <dbReference type="SAM" id="Phobius"/>
    </source>
</evidence>
<gene>
    <name evidence="2" type="ORF">A3A40_00870</name>
</gene>
<sequence length="76" mass="8497">MMLSKGTWSGSIFWFSLVVAKLSFVGLVALFGLQVYTRWYVNKDFAFLPGFGLEALTISVFALILGLAYIHRSENS</sequence>
<proteinExistence type="predicted"/>
<keyword evidence="1" id="KW-0812">Transmembrane</keyword>
<dbReference type="EMBL" id="MFMA01000052">
    <property type="protein sequence ID" value="OGG73501.1"/>
    <property type="molecule type" value="Genomic_DNA"/>
</dbReference>
<feature type="transmembrane region" description="Helical" evidence="1">
    <location>
        <begin position="12"/>
        <end position="33"/>
    </location>
</feature>
<dbReference type="Proteomes" id="UP000178427">
    <property type="component" value="Unassembled WGS sequence"/>
</dbReference>
<keyword evidence="1" id="KW-1133">Transmembrane helix</keyword>
<protein>
    <submittedName>
        <fullName evidence="2">Uncharacterized protein</fullName>
    </submittedName>
</protein>
<evidence type="ECO:0000313" key="3">
    <source>
        <dbReference type="Proteomes" id="UP000178427"/>
    </source>
</evidence>
<evidence type="ECO:0000313" key="2">
    <source>
        <dbReference type="EMBL" id="OGG73501.1"/>
    </source>
</evidence>
<dbReference type="AlphaFoldDB" id="A0A1F6EIM6"/>
<comment type="caution">
    <text evidence="2">The sequence shown here is derived from an EMBL/GenBank/DDBJ whole genome shotgun (WGS) entry which is preliminary data.</text>
</comment>
<keyword evidence="1" id="KW-0472">Membrane</keyword>
<dbReference type="STRING" id="1798513.A3A40_00870"/>
<reference evidence="2 3" key="1">
    <citation type="journal article" date="2016" name="Nat. Commun.">
        <title>Thousands of microbial genomes shed light on interconnected biogeochemical processes in an aquifer system.</title>
        <authorList>
            <person name="Anantharaman K."/>
            <person name="Brown C.T."/>
            <person name="Hug L.A."/>
            <person name="Sharon I."/>
            <person name="Castelle C.J."/>
            <person name="Probst A.J."/>
            <person name="Thomas B.C."/>
            <person name="Singh A."/>
            <person name="Wilkins M.J."/>
            <person name="Karaoz U."/>
            <person name="Brodie E.L."/>
            <person name="Williams K.H."/>
            <person name="Hubbard S.S."/>
            <person name="Banfield J.F."/>
        </authorList>
    </citation>
    <scope>NUCLEOTIDE SEQUENCE [LARGE SCALE GENOMIC DNA]</scope>
</reference>